<keyword evidence="2" id="KW-1185">Reference proteome</keyword>
<dbReference type="EMBL" id="JAGSOV010000019">
    <property type="protein sequence ID" value="MCO1655106.1"/>
    <property type="molecule type" value="Genomic_DNA"/>
</dbReference>
<protein>
    <recommendedName>
        <fullName evidence="3">Phosphotransferase family enzyme</fullName>
    </recommendedName>
</protein>
<proteinExistence type="predicted"/>
<gene>
    <name evidence="1" type="ORF">KDL28_08550</name>
</gene>
<dbReference type="RefSeq" id="WP_252436849.1">
    <property type="nucleotide sequence ID" value="NZ_JAGSOV010000019.1"/>
</dbReference>
<sequence>MLTSGSPTASRLVEPARGAGLPAPRYQLVAEVDGVHVVVQERLPDAPPTVVDRALVDQLLALNQRCVGLLAGSGHPPLPLHLRRSGPGFCLHEPVAAHSARAADLLDWAGSLGADSLPGDDLVHLDFHTGNVLVEGAGSPGSWTGTASGAGTTAWTW</sequence>
<name>A0ABT0ZWM3_9PSEU</name>
<evidence type="ECO:0000313" key="1">
    <source>
        <dbReference type="EMBL" id="MCO1655106.1"/>
    </source>
</evidence>
<dbReference type="Proteomes" id="UP001165283">
    <property type="component" value="Unassembled WGS sequence"/>
</dbReference>
<dbReference type="InterPro" id="IPR011009">
    <property type="entry name" value="Kinase-like_dom_sf"/>
</dbReference>
<reference evidence="1" key="1">
    <citation type="submission" date="2021-04" db="EMBL/GenBank/DDBJ databases">
        <title>Pseudonocardia sp. nov., isolated from sandy soil of mangrove forest.</title>
        <authorList>
            <person name="Zan Z."/>
            <person name="Huang R."/>
            <person name="Liu W."/>
        </authorList>
    </citation>
    <scope>NUCLEOTIDE SEQUENCE</scope>
    <source>
        <strain evidence="1">S2-4</strain>
    </source>
</reference>
<accession>A0ABT0ZWM3</accession>
<evidence type="ECO:0000313" key="2">
    <source>
        <dbReference type="Proteomes" id="UP001165283"/>
    </source>
</evidence>
<comment type="caution">
    <text evidence="1">The sequence shown here is derived from an EMBL/GenBank/DDBJ whole genome shotgun (WGS) entry which is preliminary data.</text>
</comment>
<organism evidence="1 2">
    <name type="scientific">Pseudonocardia humida</name>
    <dbReference type="NCBI Taxonomy" id="2800819"/>
    <lineage>
        <taxon>Bacteria</taxon>
        <taxon>Bacillati</taxon>
        <taxon>Actinomycetota</taxon>
        <taxon>Actinomycetes</taxon>
        <taxon>Pseudonocardiales</taxon>
        <taxon>Pseudonocardiaceae</taxon>
        <taxon>Pseudonocardia</taxon>
    </lineage>
</organism>
<evidence type="ECO:0008006" key="3">
    <source>
        <dbReference type="Google" id="ProtNLM"/>
    </source>
</evidence>
<dbReference type="SUPFAM" id="SSF56112">
    <property type="entry name" value="Protein kinase-like (PK-like)"/>
    <property type="match status" value="1"/>
</dbReference>